<dbReference type="GO" id="GO:0005768">
    <property type="term" value="C:endosome"/>
    <property type="evidence" value="ECO:0007669"/>
    <property type="project" value="EnsemblFungi"/>
</dbReference>
<evidence type="ECO:0000256" key="7">
    <source>
        <dbReference type="ARBA" id="ARBA00023329"/>
    </source>
</evidence>
<dbReference type="AlphaFoldDB" id="A7TFX1"/>
<keyword evidence="3 8" id="KW-0813">Transport</keyword>
<dbReference type="SMART" id="SM00809">
    <property type="entry name" value="Alpha_adaptinC2"/>
    <property type="match status" value="1"/>
</dbReference>
<dbReference type="SUPFAM" id="SSF49348">
    <property type="entry name" value="Clathrin adaptor appendage domain"/>
    <property type="match status" value="1"/>
</dbReference>
<dbReference type="InterPro" id="IPR011989">
    <property type="entry name" value="ARM-like"/>
</dbReference>
<protein>
    <recommendedName>
        <fullName evidence="8">AP-1 complex subunit gamma</fullName>
    </recommendedName>
</protein>
<sequence length="838" mass="94322">MGSSLKSFIKDVRASKTLAEERSIIQKESAKIRTKLRDDHLPLEKRRKNIQKLLYLFILGEKTHFGQVECINLIASDEFVNKRLGYLAAMLLLDESQDLLTLLTNLLNNDLNHPNKFIVSLALTTLGFLSTLELARDLYPDVENILKTCKDPFLLKQALQCAAKLIAKDVSLLDIFSMEYISSIFENHAICTHSVLLGISKVLQSILLAYPGYLDLLREDGVELNGENHQILNDGIKFIPELLSRLQSLNVKSSQPDYDVKGICDPFLQCEIIYTLRLFFLLDVPEIDRFKNKFEDLLSQIATDTDGSKTSGQAILYETARTIFSLDLEQPLRILGINILAKFLSGRDNNVKYVALNTLLRVVPQEPTAVQRHRKFISRCLHDPDISIRMRALELTFAILDENSLVELVNELVKFLESASGDDKDLIIFTVDNLVETFEKFKVHDEKWKLDIFLKVLELVGSFITLEKLGDILIIINNTEDLQNKIYVVSKMLKVSLSNDQDSVIQIFDDNLGWKLVTIWCIGEYADLILLKNASEIINEESMTKYLLKLDSEYGTYDSKITQYVLTASLKLSSKIDNRKCIEDLRQIILNHTKDPNLMIQVKSVQYELIFSQPREIRKSILASMPIFERKVRTPDMDTQSNVHQKSKPVASNADLLLDLLGDMDSSSGQQQGKAPEMTLSSESTKPENSKPTDLLADIFSSNVNNFNGKAEPVGTSSSLEFKSTVTLPTNATKIYDGKALIVYSGDVTVENGSANFELYFEAKSSVTDLSCQSAVPKSQKLTMGSLYPSASVGHGQLSKQSMKVSGSGKLKLRVKLKYNSEGISNDEQFDHKFNEAL</sequence>
<dbReference type="Gene3D" id="1.25.10.10">
    <property type="entry name" value="Leucine-rich Repeat Variant"/>
    <property type="match status" value="1"/>
</dbReference>
<reference evidence="11 12" key="1">
    <citation type="journal article" date="2007" name="Proc. Natl. Acad. Sci. U.S.A.">
        <title>Independent sorting-out of thousands of duplicated gene pairs in two yeast species descended from a whole-genome duplication.</title>
        <authorList>
            <person name="Scannell D.R."/>
            <person name="Frank A.C."/>
            <person name="Conant G.C."/>
            <person name="Byrne K.P."/>
            <person name="Woolfit M."/>
            <person name="Wolfe K.H."/>
        </authorList>
    </citation>
    <scope>NUCLEOTIDE SEQUENCE [LARGE SCALE GENOMIC DNA]</scope>
    <source>
        <strain evidence="12">ATCC 22028 / DSM 70294 / BCRC 21397 / CBS 2163 / NBRC 10782 / NRRL Y-8283 / UCD 57-17</strain>
    </source>
</reference>
<evidence type="ECO:0000256" key="6">
    <source>
        <dbReference type="ARBA" id="ARBA00023136"/>
    </source>
</evidence>
<feature type="domain" description="Clathrin adaptor alpha/beta/gamma-adaptin appendage Ig-like subdomain" evidence="10">
    <location>
        <begin position="725"/>
        <end position="835"/>
    </location>
</feature>
<dbReference type="PhylomeDB" id="A7TFX1"/>
<feature type="region of interest" description="Disordered" evidence="9">
    <location>
        <begin position="665"/>
        <end position="692"/>
    </location>
</feature>
<evidence type="ECO:0000256" key="8">
    <source>
        <dbReference type="PIRNR" id="PIRNR037094"/>
    </source>
</evidence>
<dbReference type="SUPFAM" id="SSF48371">
    <property type="entry name" value="ARM repeat"/>
    <property type="match status" value="1"/>
</dbReference>
<comment type="similarity">
    <text evidence="8">Belongs to the adaptor complexes large subunit family.</text>
</comment>
<evidence type="ECO:0000313" key="12">
    <source>
        <dbReference type="Proteomes" id="UP000000267"/>
    </source>
</evidence>
<dbReference type="OMA" id="AICAMRI"/>
<dbReference type="Proteomes" id="UP000000267">
    <property type="component" value="Unassembled WGS sequence"/>
</dbReference>
<evidence type="ECO:0000256" key="5">
    <source>
        <dbReference type="ARBA" id="ARBA00023034"/>
    </source>
</evidence>
<dbReference type="HOGENOM" id="CLU_003824_0_1_1"/>
<dbReference type="InterPro" id="IPR016024">
    <property type="entry name" value="ARM-type_fold"/>
</dbReference>
<dbReference type="Pfam" id="PF02883">
    <property type="entry name" value="Alpha_adaptinC2"/>
    <property type="match status" value="1"/>
</dbReference>
<evidence type="ECO:0000256" key="4">
    <source>
        <dbReference type="ARBA" id="ARBA00022927"/>
    </source>
</evidence>
<dbReference type="GO" id="GO:0030121">
    <property type="term" value="C:AP-1 adaptor complex"/>
    <property type="evidence" value="ECO:0007669"/>
    <property type="project" value="EnsemblFungi"/>
</dbReference>
<dbReference type="InterPro" id="IPR013041">
    <property type="entry name" value="Clathrin_app_Ig-like_sf"/>
</dbReference>
<dbReference type="InterPro" id="IPR002553">
    <property type="entry name" value="Clathrin/coatomer_adapt-like_N"/>
</dbReference>
<dbReference type="InParanoid" id="A7TFX1"/>
<dbReference type="GO" id="GO:0099638">
    <property type="term" value="P:endosome to plasma membrane protein transport"/>
    <property type="evidence" value="ECO:0007669"/>
    <property type="project" value="EnsemblFungi"/>
</dbReference>
<evidence type="ECO:0000256" key="1">
    <source>
        <dbReference type="ARBA" id="ARBA00004156"/>
    </source>
</evidence>
<keyword evidence="7 8" id="KW-0968">Cytoplasmic vesicle</keyword>
<dbReference type="PIRSF" id="PIRSF037094">
    <property type="entry name" value="AP1_complex_gamma"/>
    <property type="match status" value="1"/>
</dbReference>
<dbReference type="Pfam" id="PF01602">
    <property type="entry name" value="Adaptin_N"/>
    <property type="match status" value="1"/>
</dbReference>
<dbReference type="Gene3D" id="2.60.40.1230">
    <property type="match status" value="1"/>
</dbReference>
<keyword evidence="4 8" id="KW-0653">Protein transport</keyword>
<dbReference type="GO" id="GO:0048203">
    <property type="term" value="P:vesicle targeting, trans-Golgi to endosome"/>
    <property type="evidence" value="ECO:0007669"/>
    <property type="project" value="EnsemblFungi"/>
</dbReference>
<dbReference type="OrthoDB" id="28053at2759"/>
<dbReference type="PANTHER" id="PTHR22780">
    <property type="entry name" value="ADAPTIN, ALPHA/GAMMA/EPSILON"/>
    <property type="match status" value="1"/>
</dbReference>
<dbReference type="RefSeq" id="XP_001646787.1">
    <property type="nucleotide sequence ID" value="XM_001646737.1"/>
</dbReference>
<keyword evidence="5 8" id="KW-0333">Golgi apparatus</keyword>
<evidence type="ECO:0000259" key="10">
    <source>
        <dbReference type="SMART" id="SM00809"/>
    </source>
</evidence>
<organism evidence="12">
    <name type="scientific">Vanderwaltozyma polyspora (strain ATCC 22028 / DSM 70294 / BCRC 21397 / CBS 2163 / NBRC 10782 / NRRL Y-8283 / UCD 57-17)</name>
    <name type="common">Kluyveromyces polysporus</name>
    <dbReference type="NCBI Taxonomy" id="436907"/>
    <lineage>
        <taxon>Eukaryota</taxon>
        <taxon>Fungi</taxon>
        <taxon>Dikarya</taxon>
        <taxon>Ascomycota</taxon>
        <taxon>Saccharomycotina</taxon>
        <taxon>Saccharomycetes</taxon>
        <taxon>Saccharomycetales</taxon>
        <taxon>Saccharomycetaceae</taxon>
        <taxon>Vanderwaltozyma</taxon>
    </lineage>
</organism>
<evidence type="ECO:0000256" key="2">
    <source>
        <dbReference type="ARBA" id="ARBA00004555"/>
    </source>
</evidence>
<dbReference type="FunCoup" id="A7TFX1">
    <property type="interactions" value="688"/>
</dbReference>
<dbReference type="InterPro" id="IPR050840">
    <property type="entry name" value="Adaptor_Complx_Large_Subunit"/>
</dbReference>
<name>A7TFX1_VANPO</name>
<dbReference type="GO" id="GO:0006896">
    <property type="term" value="P:Golgi to vacuole transport"/>
    <property type="evidence" value="ECO:0007669"/>
    <property type="project" value="EnsemblFungi"/>
</dbReference>
<accession>A7TFX1</accession>
<evidence type="ECO:0000313" key="11">
    <source>
        <dbReference type="EMBL" id="EDO18929.1"/>
    </source>
</evidence>
<dbReference type="GO" id="GO:0030276">
    <property type="term" value="F:clathrin binding"/>
    <property type="evidence" value="ECO:0007669"/>
    <property type="project" value="EnsemblFungi"/>
</dbReference>
<dbReference type="eggNOG" id="KOG1062">
    <property type="taxonomic scope" value="Eukaryota"/>
</dbReference>
<gene>
    <name evidence="11" type="ORF">Kpol_1023p103</name>
</gene>
<dbReference type="GO" id="GO:0005829">
    <property type="term" value="C:cytosol"/>
    <property type="evidence" value="ECO:0007669"/>
    <property type="project" value="GOC"/>
</dbReference>
<dbReference type="KEGG" id="vpo:Kpol_1023p103"/>
<keyword evidence="6 8" id="KW-0472">Membrane</keyword>
<dbReference type="InterPro" id="IPR017107">
    <property type="entry name" value="AP1_complex_gsu"/>
</dbReference>
<evidence type="ECO:0000256" key="3">
    <source>
        <dbReference type="ARBA" id="ARBA00022448"/>
    </source>
</evidence>
<proteinExistence type="inferred from homology"/>
<dbReference type="InterPro" id="IPR008152">
    <property type="entry name" value="Clathrin_a/b/g-adaptin_app_Ig"/>
</dbReference>
<dbReference type="GeneID" id="5547250"/>
<dbReference type="GO" id="GO:0042147">
    <property type="term" value="P:retrograde transport, endosome to Golgi"/>
    <property type="evidence" value="ECO:0007669"/>
    <property type="project" value="EnsemblFungi"/>
</dbReference>
<comment type="subcellular location">
    <subcellularLocation>
        <location evidence="1">Cytoplasmic vesicle membrane</location>
    </subcellularLocation>
    <subcellularLocation>
        <location evidence="2">Golgi apparatus</location>
    </subcellularLocation>
</comment>
<dbReference type="EMBL" id="DS480384">
    <property type="protein sequence ID" value="EDO18929.1"/>
    <property type="molecule type" value="Genomic_DNA"/>
</dbReference>
<keyword evidence="12" id="KW-1185">Reference proteome</keyword>
<dbReference type="STRING" id="436907.A7TFX1"/>
<evidence type="ECO:0000256" key="9">
    <source>
        <dbReference type="SAM" id="MobiDB-lite"/>
    </source>
</evidence>